<dbReference type="Proteomes" id="UP000321736">
    <property type="component" value="Unassembled WGS sequence"/>
</dbReference>
<dbReference type="InterPro" id="IPR036627">
    <property type="entry name" value="CobW-likC_sf"/>
</dbReference>
<dbReference type="SMART" id="SM00833">
    <property type="entry name" value="CobW_C"/>
    <property type="match status" value="1"/>
</dbReference>
<evidence type="ECO:0000256" key="1">
    <source>
        <dbReference type="ARBA" id="ARBA00022741"/>
    </source>
</evidence>
<evidence type="ECO:0000313" key="6">
    <source>
        <dbReference type="EMBL" id="GEP83825.1"/>
    </source>
</evidence>
<evidence type="ECO:0000256" key="2">
    <source>
        <dbReference type="ARBA" id="ARBA00022801"/>
    </source>
</evidence>
<dbReference type="RefSeq" id="WP_095106619.1">
    <property type="nucleotide sequence ID" value="NZ_BKAR01000003.1"/>
</dbReference>
<keyword evidence="2" id="KW-0378">Hydrolase</keyword>
<keyword evidence="3" id="KW-0143">Chaperone</keyword>
<dbReference type="Gene3D" id="3.30.1220.10">
    <property type="entry name" value="CobW-like, C-terminal domain"/>
    <property type="match status" value="1"/>
</dbReference>
<dbReference type="SUPFAM" id="SSF52540">
    <property type="entry name" value="P-loop containing nucleoside triphosphate hydrolases"/>
    <property type="match status" value="1"/>
</dbReference>
<gene>
    <name evidence="6" type="ORF">SPI02_04100</name>
</gene>
<dbReference type="PANTHER" id="PTHR13748">
    <property type="entry name" value="COBW-RELATED"/>
    <property type="match status" value="1"/>
</dbReference>
<dbReference type="CDD" id="cd03112">
    <property type="entry name" value="CobW-like"/>
    <property type="match status" value="1"/>
</dbReference>
<comment type="catalytic activity">
    <reaction evidence="5">
        <text>GTP + H2O = GDP + phosphate + H(+)</text>
        <dbReference type="Rhea" id="RHEA:19669"/>
        <dbReference type="ChEBI" id="CHEBI:15377"/>
        <dbReference type="ChEBI" id="CHEBI:15378"/>
        <dbReference type="ChEBI" id="CHEBI:37565"/>
        <dbReference type="ChEBI" id="CHEBI:43474"/>
        <dbReference type="ChEBI" id="CHEBI:58189"/>
    </reaction>
    <physiologicalReaction direction="left-to-right" evidence="5">
        <dbReference type="Rhea" id="RHEA:19670"/>
    </physiologicalReaction>
</comment>
<dbReference type="Pfam" id="PF07683">
    <property type="entry name" value="CobW_C"/>
    <property type="match status" value="1"/>
</dbReference>
<dbReference type="GO" id="GO:0016787">
    <property type="term" value="F:hydrolase activity"/>
    <property type="evidence" value="ECO:0007669"/>
    <property type="project" value="UniProtKB-KW"/>
</dbReference>
<reference evidence="6 7" key="1">
    <citation type="submission" date="2019-07" db="EMBL/GenBank/DDBJ databases">
        <title>Whole genome shotgun sequence of Staphylococcus piscifermentans NBRC 109625.</title>
        <authorList>
            <person name="Hosoyama A."/>
            <person name="Uohara A."/>
            <person name="Ohji S."/>
            <person name="Ichikawa N."/>
        </authorList>
    </citation>
    <scope>NUCLEOTIDE SEQUENCE [LARGE SCALE GENOMIC DNA]</scope>
    <source>
        <strain evidence="6 7">NBRC 109625</strain>
    </source>
</reference>
<proteinExistence type="inferred from homology"/>
<dbReference type="AlphaFoldDB" id="A0A239UFH5"/>
<dbReference type="PANTHER" id="PTHR13748:SF62">
    <property type="entry name" value="COBW DOMAIN-CONTAINING PROTEIN"/>
    <property type="match status" value="1"/>
</dbReference>
<accession>A0A239UFH5</accession>
<dbReference type="InterPro" id="IPR003495">
    <property type="entry name" value="CobW/HypB/UreG_nucleotide-bd"/>
</dbReference>
<dbReference type="EMBL" id="BKAR01000003">
    <property type="protein sequence ID" value="GEP83825.1"/>
    <property type="molecule type" value="Genomic_DNA"/>
</dbReference>
<comment type="caution">
    <text evidence="6">The sequence shown here is derived from an EMBL/GenBank/DDBJ whole genome shotgun (WGS) entry which is preliminary data.</text>
</comment>
<evidence type="ECO:0000256" key="5">
    <source>
        <dbReference type="ARBA" id="ARBA00049117"/>
    </source>
</evidence>
<dbReference type="InterPro" id="IPR027417">
    <property type="entry name" value="P-loop_NTPase"/>
</dbReference>
<dbReference type="InterPro" id="IPR011629">
    <property type="entry name" value="CobW-like_C"/>
</dbReference>
<keyword evidence="7" id="KW-1185">Reference proteome</keyword>
<dbReference type="GO" id="GO:0005737">
    <property type="term" value="C:cytoplasm"/>
    <property type="evidence" value="ECO:0007669"/>
    <property type="project" value="TreeGrafter"/>
</dbReference>
<evidence type="ECO:0000313" key="7">
    <source>
        <dbReference type="Proteomes" id="UP000321736"/>
    </source>
</evidence>
<dbReference type="Gene3D" id="3.40.50.300">
    <property type="entry name" value="P-loop containing nucleotide triphosphate hydrolases"/>
    <property type="match status" value="1"/>
</dbReference>
<protein>
    <submittedName>
        <fullName evidence="6">Cobalamin biosynthesis protein CobW</fullName>
    </submittedName>
</protein>
<evidence type="ECO:0000256" key="3">
    <source>
        <dbReference type="ARBA" id="ARBA00023186"/>
    </source>
</evidence>
<keyword evidence="1" id="KW-0547">Nucleotide-binding</keyword>
<dbReference type="InterPro" id="IPR051316">
    <property type="entry name" value="Zinc-reg_GTPase_activator"/>
</dbReference>
<dbReference type="GO" id="GO:0000166">
    <property type="term" value="F:nucleotide binding"/>
    <property type="evidence" value="ECO:0007669"/>
    <property type="project" value="UniProtKB-KW"/>
</dbReference>
<dbReference type="SUPFAM" id="SSF90002">
    <property type="entry name" value="Hypothetical protein YjiA, C-terminal domain"/>
    <property type="match status" value="1"/>
</dbReference>
<sequence length="310" mass="35189">MKINNNKLTISIVTGFLGSGKTTFLKHYTEQLLKRDEKITVIMNEFGNFDIDSQILAPVIETVSLQNGCVCCDLAQDLVAQLKAIIHQNQSQHVIIEATGIAHPLQLIEACYDPLLAQQVNPPLVIGLVDAPRFLQRDTYSAATQQLMEEQIEVSHDIIVNKVDLIDEKAQDEIVSQLQTLNPKGTIIKTTYGQVASDELEQLQSPERADSPAHSHLHHHGISALAYTFTSPIDRQMFYQFILRLPENIYRLKGYVRFRDTPDVTYLFQFAYGMPDFEPVQYHPENTVVLIGEQLDKERLRNQLDALQFT</sequence>
<organism evidence="6 7">
    <name type="scientific">Staphylococcus piscifermentans</name>
    <dbReference type="NCBI Taxonomy" id="70258"/>
    <lineage>
        <taxon>Bacteria</taxon>
        <taxon>Bacillati</taxon>
        <taxon>Bacillota</taxon>
        <taxon>Bacilli</taxon>
        <taxon>Bacillales</taxon>
        <taxon>Staphylococcaceae</taxon>
        <taxon>Staphylococcus</taxon>
    </lineage>
</organism>
<dbReference type="OrthoDB" id="9808822at2"/>
<dbReference type="Pfam" id="PF02492">
    <property type="entry name" value="cobW"/>
    <property type="match status" value="1"/>
</dbReference>
<evidence type="ECO:0000256" key="4">
    <source>
        <dbReference type="ARBA" id="ARBA00034320"/>
    </source>
</evidence>
<name>A0A239UFH5_9STAP</name>
<comment type="similarity">
    <text evidence="4">Belongs to the SIMIBI class G3E GTPase family. ZNG1 subfamily.</text>
</comment>